<accession>A0AAU7W0K7</accession>
<keyword evidence="1" id="KW-0805">Transcription regulation</keyword>
<dbReference type="InterPro" id="IPR036390">
    <property type="entry name" value="WH_DNA-bd_sf"/>
</dbReference>
<feature type="domain" description="HTH hxlR-type" evidence="4">
    <location>
        <begin position="20"/>
        <end position="118"/>
    </location>
</feature>
<protein>
    <submittedName>
        <fullName evidence="5">Helix-turn-helix domain-containing protein</fullName>
    </submittedName>
</protein>
<evidence type="ECO:0000313" key="5">
    <source>
        <dbReference type="EMBL" id="XBX80191.1"/>
    </source>
</evidence>
<evidence type="ECO:0000256" key="3">
    <source>
        <dbReference type="ARBA" id="ARBA00023163"/>
    </source>
</evidence>
<dbReference type="PANTHER" id="PTHR33204">
    <property type="entry name" value="TRANSCRIPTIONAL REGULATOR, MARR FAMILY"/>
    <property type="match status" value="1"/>
</dbReference>
<reference evidence="5" key="1">
    <citation type="submission" date="2024-06" db="EMBL/GenBank/DDBJ databases">
        <title>Draft genome sequence of Microbacterium sp. strain A8/3-1, isolated from Oxytropis tragacanthoides Fisch. ex DC. Root nodules in the Altai region of Russia.</title>
        <authorList>
            <person name="Sazanova A."/>
            <person name="Guro P."/>
            <person name="Kuznetsova I."/>
            <person name="Belimov A."/>
            <person name="Safronova V."/>
        </authorList>
    </citation>
    <scope>NUCLEOTIDE SEQUENCE</scope>
    <source>
        <strain evidence="5">A8/3-1</strain>
    </source>
</reference>
<proteinExistence type="predicted"/>
<dbReference type="Pfam" id="PF01638">
    <property type="entry name" value="HxlR"/>
    <property type="match status" value="1"/>
</dbReference>
<dbReference type="PANTHER" id="PTHR33204:SF37">
    <property type="entry name" value="HTH-TYPE TRANSCRIPTIONAL REGULATOR YODB"/>
    <property type="match status" value="1"/>
</dbReference>
<dbReference type="InterPro" id="IPR002577">
    <property type="entry name" value="HTH_HxlR"/>
</dbReference>
<keyword evidence="2" id="KW-0238">DNA-binding</keyword>
<dbReference type="AlphaFoldDB" id="A0AAU7W0K7"/>
<dbReference type="Gene3D" id="1.10.10.10">
    <property type="entry name" value="Winged helix-like DNA-binding domain superfamily/Winged helix DNA-binding domain"/>
    <property type="match status" value="1"/>
</dbReference>
<dbReference type="InterPro" id="IPR036388">
    <property type="entry name" value="WH-like_DNA-bd_sf"/>
</dbReference>
<gene>
    <name evidence="5" type="ORF">ABS642_08895</name>
</gene>
<dbReference type="SUPFAM" id="SSF46785">
    <property type="entry name" value="Winged helix' DNA-binding domain"/>
    <property type="match status" value="1"/>
</dbReference>
<evidence type="ECO:0000259" key="4">
    <source>
        <dbReference type="PROSITE" id="PS51118"/>
    </source>
</evidence>
<organism evidence="5">
    <name type="scientific">Microbacterium sp. A8/3-1</name>
    <dbReference type="NCBI Taxonomy" id="3160749"/>
    <lineage>
        <taxon>Bacteria</taxon>
        <taxon>Bacillati</taxon>
        <taxon>Actinomycetota</taxon>
        <taxon>Actinomycetes</taxon>
        <taxon>Micrococcales</taxon>
        <taxon>Microbacteriaceae</taxon>
        <taxon>Microbacterium</taxon>
    </lineage>
</organism>
<evidence type="ECO:0000256" key="2">
    <source>
        <dbReference type="ARBA" id="ARBA00023125"/>
    </source>
</evidence>
<dbReference type="EMBL" id="CP158357">
    <property type="protein sequence ID" value="XBX80191.1"/>
    <property type="molecule type" value="Genomic_DNA"/>
</dbReference>
<dbReference type="RefSeq" id="WP_282214307.1">
    <property type="nucleotide sequence ID" value="NZ_CP158357.1"/>
</dbReference>
<dbReference type="PROSITE" id="PS51118">
    <property type="entry name" value="HTH_HXLR"/>
    <property type="match status" value="1"/>
</dbReference>
<name>A0AAU7W0K7_9MICO</name>
<sequence>MPTETACRIDAPHDVYDAQCPCRGVLDLLADKWSALAIGALSDGPQRFGELKTRLQGISPKVLTATLRRLEARALLVRTVFAEVPVRVEYSLTDLGVDAEKPLRALRGWVEANIERFPPAD</sequence>
<dbReference type="GO" id="GO:0003677">
    <property type="term" value="F:DNA binding"/>
    <property type="evidence" value="ECO:0007669"/>
    <property type="project" value="UniProtKB-KW"/>
</dbReference>
<keyword evidence="3" id="KW-0804">Transcription</keyword>
<evidence type="ECO:0000256" key="1">
    <source>
        <dbReference type="ARBA" id="ARBA00023015"/>
    </source>
</evidence>